<dbReference type="GO" id="GO:0031511">
    <property type="term" value="C:Mis6-Sim4 complex"/>
    <property type="evidence" value="ECO:0007669"/>
    <property type="project" value="TreeGrafter"/>
</dbReference>
<evidence type="ECO:0000256" key="4">
    <source>
        <dbReference type="ARBA" id="ARBA00022454"/>
    </source>
</evidence>
<dbReference type="EMBL" id="JH767579">
    <property type="protein sequence ID" value="EON66258.1"/>
    <property type="molecule type" value="Genomic_DNA"/>
</dbReference>
<dbReference type="GO" id="GO:0005634">
    <property type="term" value="C:nucleus"/>
    <property type="evidence" value="ECO:0007669"/>
    <property type="project" value="UniProtKB-SubCell"/>
</dbReference>
<evidence type="ECO:0008006" key="10">
    <source>
        <dbReference type="Google" id="ProtNLM"/>
    </source>
</evidence>
<name>R7YWP0_CONA1</name>
<gene>
    <name evidence="8" type="ORF">W97_05651</name>
</gene>
<evidence type="ECO:0000313" key="8">
    <source>
        <dbReference type="EMBL" id="EON66258.1"/>
    </source>
</evidence>
<accession>R7YWP0</accession>
<feature type="region of interest" description="Disordered" evidence="7">
    <location>
        <begin position="223"/>
        <end position="248"/>
    </location>
</feature>
<evidence type="ECO:0000256" key="1">
    <source>
        <dbReference type="ARBA" id="ARBA00004123"/>
    </source>
</evidence>
<dbReference type="GeneID" id="19902962"/>
<keyword evidence="6" id="KW-0137">Centromere</keyword>
<dbReference type="HOGENOM" id="CLU_042556_0_0_1"/>
<evidence type="ECO:0000256" key="5">
    <source>
        <dbReference type="ARBA" id="ARBA00023242"/>
    </source>
</evidence>
<dbReference type="AlphaFoldDB" id="R7YWP0"/>
<feature type="compositionally biased region" description="Acidic residues" evidence="7">
    <location>
        <begin position="223"/>
        <end position="235"/>
    </location>
</feature>
<keyword evidence="9" id="KW-1185">Reference proteome</keyword>
<dbReference type="PANTHER" id="PTHR14582:SF1">
    <property type="entry name" value="CENTROMERE PROTEIN O"/>
    <property type="match status" value="1"/>
</dbReference>
<reference evidence="9" key="1">
    <citation type="submission" date="2012-06" db="EMBL/GenBank/DDBJ databases">
        <title>The genome sequence of Coniosporium apollinis CBS 100218.</title>
        <authorList>
            <consortium name="The Broad Institute Genome Sequencing Platform"/>
            <person name="Cuomo C."/>
            <person name="Gorbushina A."/>
            <person name="Noack S."/>
            <person name="Walker B."/>
            <person name="Young S.K."/>
            <person name="Zeng Q."/>
            <person name="Gargeya S."/>
            <person name="Fitzgerald M."/>
            <person name="Haas B."/>
            <person name="Abouelleil A."/>
            <person name="Alvarado L."/>
            <person name="Arachchi H.M."/>
            <person name="Berlin A.M."/>
            <person name="Chapman S.B."/>
            <person name="Goldberg J."/>
            <person name="Griggs A."/>
            <person name="Gujja S."/>
            <person name="Hansen M."/>
            <person name="Howarth C."/>
            <person name="Imamovic A."/>
            <person name="Larimer J."/>
            <person name="McCowan C."/>
            <person name="Montmayeur A."/>
            <person name="Murphy C."/>
            <person name="Neiman D."/>
            <person name="Pearson M."/>
            <person name="Priest M."/>
            <person name="Roberts A."/>
            <person name="Saif S."/>
            <person name="Shea T."/>
            <person name="Sisk P."/>
            <person name="Sykes S."/>
            <person name="Wortman J."/>
            <person name="Nusbaum C."/>
            <person name="Birren B."/>
        </authorList>
    </citation>
    <scope>NUCLEOTIDE SEQUENCE [LARGE SCALE GENOMIC DNA]</scope>
    <source>
        <strain evidence="9">CBS 100218</strain>
    </source>
</reference>
<organism evidence="8 9">
    <name type="scientific">Coniosporium apollinis (strain CBS 100218)</name>
    <name type="common">Rock-inhabiting black yeast</name>
    <dbReference type="NCBI Taxonomy" id="1168221"/>
    <lineage>
        <taxon>Eukaryota</taxon>
        <taxon>Fungi</taxon>
        <taxon>Dikarya</taxon>
        <taxon>Ascomycota</taxon>
        <taxon>Pezizomycotina</taxon>
        <taxon>Dothideomycetes</taxon>
        <taxon>Dothideomycetes incertae sedis</taxon>
        <taxon>Coniosporium</taxon>
    </lineage>
</organism>
<dbReference type="RefSeq" id="XP_007781575.1">
    <property type="nucleotide sequence ID" value="XM_007783385.1"/>
</dbReference>
<evidence type="ECO:0000256" key="2">
    <source>
        <dbReference type="ARBA" id="ARBA00004584"/>
    </source>
</evidence>
<proteinExistence type="inferred from homology"/>
<dbReference type="Proteomes" id="UP000016924">
    <property type="component" value="Unassembled WGS sequence"/>
</dbReference>
<dbReference type="PANTHER" id="PTHR14582">
    <property type="entry name" value="INNER KINETOCHORE SUBUNIT MAL2"/>
    <property type="match status" value="1"/>
</dbReference>
<feature type="compositionally biased region" description="Basic and acidic residues" evidence="7">
    <location>
        <begin position="239"/>
        <end position="248"/>
    </location>
</feature>
<keyword evidence="5" id="KW-0539">Nucleus</keyword>
<evidence type="ECO:0000256" key="7">
    <source>
        <dbReference type="SAM" id="MobiDB-lite"/>
    </source>
</evidence>
<dbReference type="OMA" id="NHHRVAF"/>
<protein>
    <recommendedName>
        <fullName evidence="10">Cenp-O kinetochore centromere component</fullName>
    </recommendedName>
</protein>
<dbReference type="eggNOG" id="ENOG502SCC4">
    <property type="taxonomic scope" value="Eukaryota"/>
</dbReference>
<sequence>MDETVIPDSQHDTELARIRSQIQALRTRRSLLQTTLLSSPHTLTRLNRAKATQHAPPPALTDALKTVQSHHRLLQQTSHRLAAGATAFLVQDPDPAAAGIDSGRVLGVRIEASVRGRFADPYFLLLHRPWQGSAALRVHKHTIPPCVPLPALLARWLPAPLEKDKEGAGKRQRGRRQDLGRLVREIRREVLSLHLRLAAVETLRREVGLAPSEPAAAAVMEATEEEDDAIDEEQGVEQPPRRSDAHVPAKGGIEDIKALDPSVREVEITWADGRIARMKIARDGRIEGAVVREHGEGMRGRRNRDVEKMILGGDGRVEGVVRRLLANEGGGGS</sequence>
<comment type="subcellular location">
    <subcellularLocation>
        <location evidence="2">Chromosome</location>
        <location evidence="2">Centromere</location>
    </subcellularLocation>
    <subcellularLocation>
        <location evidence="1">Nucleus</location>
    </subcellularLocation>
</comment>
<dbReference type="OrthoDB" id="10050372at2759"/>
<evidence type="ECO:0000256" key="6">
    <source>
        <dbReference type="ARBA" id="ARBA00023328"/>
    </source>
</evidence>
<evidence type="ECO:0000313" key="9">
    <source>
        <dbReference type="Proteomes" id="UP000016924"/>
    </source>
</evidence>
<dbReference type="InterPro" id="IPR018464">
    <property type="entry name" value="CENP-O"/>
</dbReference>
<keyword evidence="4" id="KW-0158">Chromosome</keyword>
<evidence type="ECO:0000256" key="3">
    <source>
        <dbReference type="ARBA" id="ARBA00007321"/>
    </source>
</evidence>
<comment type="similarity">
    <text evidence="3">Belongs to the CENP-O/MCM21 family.</text>
</comment>
<dbReference type="STRING" id="1168221.R7YWP0"/>
<dbReference type="Pfam" id="PF09496">
    <property type="entry name" value="CENP-O"/>
    <property type="match status" value="1"/>
</dbReference>